<keyword evidence="4" id="KW-0281">Fimbrium</keyword>
<evidence type="ECO:0000313" key="6">
    <source>
        <dbReference type="EMBL" id="HAC6950727.1"/>
    </source>
</evidence>
<evidence type="ECO:0000256" key="4">
    <source>
        <dbReference type="ARBA" id="ARBA00023263"/>
    </source>
</evidence>
<dbReference type="GO" id="GO:0009289">
    <property type="term" value="C:pilus"/>
    <property type="evidence" value="ECO:0007669"/>
    <property type="project" value="UniProtKB-SubCell"/>
</dbReference>
<evidence type="ECO:0000256" key="2">
    <source>
        <dbReference type="ARBA" id="ARBA00006671"/>
    </source>
</evidence>
<gene>
    <name evidence="7" type="primary">fim</name>
    <name evidence="6" type="ORF">G0D74_03200</name>
    <name evidence="7" type="ORF">NCTC5773_03826</name>
</gene>
<dbReference type="Proteomes" id="UP000267858">
    <property type="component" value="Chromosome"/>
</dbReference>
<dbReference type="SUPFAM" id="SSF49401">
    <property type="entry name" value="Bacterial adhesins"/>
    <property type="match status" value="1"/>
</dbReference>
<dbReference type="InterPro" id="IPR050263">
    <property type="entry name" value="Bact_Fimbrial_Adh_Pro"/>
</dbReference>
<dbReference type="GO" id="GO:0043709">
    <property type="term" value="P:cell adhesion involved in single-species biofilm formation"/>
    <property type="evidence" value="ECO:0007669"/>
    <property type="project" value="TreeGrafter"/>
</dbReference>
<sequence>MLSLLKGMVLLFCWGWLTTSYAGCKFTSGGTSSYTVTVPKLNVQRDMPAGAMLWDSGYLTAPVINSIRCDSASPIYRGYDDSTLVSVNVLDNDGIYQTNNPGVAIRIWWLSYMNDATSTQTPADARVFKSPRITEGTKACANCQFKDINGMFDVQLIATGKPITDEPLQLTRFTGARTYDTIDQLRINFTDADVVVNSASCVLNSKNIAVDLGKHIEGIRLVHPGDTSSPVGFNIHLTCDANTKVNVLFSGTTVSGDATTLALNNLSSPASAQGVGVQILYHDKPITFGEEVPTVKSVAEGGLILPFNAQLLRLNEALKAGDVEATATFDMIYR</sequence>
<dbReference type="PANTHER" id="PTHR33420:SF3">
    <property type="entry name" value="FIMBRIAL SUBUNIT ELFA"/>
    <property type="match status" value="1"/>
</dbReference>
<evidence type="ECO:0000256" key="1">
    <source>
        <dbReference type="ARBA" id="ARBA00004561"/>
    </source>
</evidence>
<dbReference type="RefSeq" id="WP_150363681.1">
    <property type="nucleotide sequence ID" value="NZ_DACWUI010000012.1"/>
</dbReference>
<protein>
    <submittedName>
        <fullName evidence="7">Fimbrial adhesin</fullName>
    </submittedName>
</protein>
<name>A0A5Y3AWD9_SALER</name>
<feature type="domain" description="Fimbrial-type adhesion" evidence="5">
    <location>
        <begin position="197"/>
        <end position="333"/>
    </location>
</feature>
<reference evidence="6" key="1">
    <citation type="journal article" date="2018" name="Genome Biol.">
        <title>SKESA: strategic k-mer extension for scrupulous assemblies.</title>
        <authorList>
            <person name="Souvorov A."/>
            <person name="Agarwala R."/>
            <person name="Lipman D.J."/>
        </authorList>
    </citation>
    <scope>NUCLEOTIDE SEQUENCE</scope>
    <source>
        <strain evidence="6">12-2127</strain>
    </source>
</reference>
<accession>A0A5Y3AWD9</accession>
<comment type="subcellular location">
    <subcellularLocation>
        <location evidence="1">Fimbrium</location>
    </subcellularLocation>
</comment>
<evidence type="ECO:0000313" key="7">
    <source>
        <dbReference type="EMBL" id="VEA05645.1"/>
    </source>
</evidence>
<reference evidence="7 8" key="3">
    <citation type="submission" date="2018-12" db="EMBL/GenBank/DDBJ databases">
        <authorList>
            <consortium name="Pathogen Informatics"/>
        </authorList>
    </citation>
    <scope>NUCLEOTIDE SEQUENCE [LARGE SCALE GENOMIC DNA]</scope>
    <source>
        <strain evidence="7 8">NCTC5773</strain>
    </source>
</reference>
<dbReference type="PANTHER" id="PTHR33420">
    <property type="entry name" value="FIMBRIAL SUBUNIT ELFA-RELATED"/>
    <property type="match status" value="1"/>
</dbReference>
<dbReference type="InterPro" id="IPR008966">
    <property type="entry name" value="Adhesion_dom_sf"/>
</dbReference>
<dbReference type="Gene3D" id="2.60.40.3310">
    <property type="match status" value="1"/>
</dbReference>
<evidence type="ECO:0000259" key="5">
    <source>
        <dbReference type="Pfam" id="PF00419"/>
    </source>
</evidence>
<dbReference type="EMBL" id="DAAMJT010000003">
    <property type="protein sequence ID" value="HAC6950727.1"/>
    <property type="molecule type" value="Genomic_DNA"/>
</dbReference>
<evidence type="ECO:0000256" key="3">
    <source>
        <dbReference type="ARBA" id="ARBA00022729"/>
    </source>
</evidence>
<dbReference type="InterPro" id="IPR036937">
    <property type="entry name" value="Adhesion_dom_fimbrial_sf"/>
</dbReference>
<dbReference type="Pfam" id="PF00419">
    <property type="entry name" value="Fimbrial"/>
    <property type="match status" value="1"/>
</dbReference>
<organism evidence="6">
    <name type="scientific">Salmonella enterica subsp. salamae</name>
    <dbReference type="NCBI Taxonomy" id="59202"/>
    <lineage>
        <taxon>Bacteria</taxon>
        <taxon>Pseudomonadati</taxon>
        <taxon>Pseudomonadota</taxon>
        <taxon>Gammaproteobacteria</taxon>
        <taxon>Enterobacterales</taxon>
        <taxon>Enterobacteriaceae</taxon>
        <taxon>Salmonella</taxon>
    </lineage>
</organism>
<dbReference type="Gene3D" id="2.60.40.1090">
    <property type="entry name" value="Fimbrial-type adhesion domain"/>
    <property type="match status" value="1"/>
</dbReference>
<dbReference type="AlphaFoldDB" id="A0A5Y3AWD9"/>
<keyword evidence="3" id="KW-0732">Signal</keyword>
<comment type="similarity">
    <text evidence="2">Belongs to the fimbrial protein family.</text>
</comment>
<evidence type="ECO:0000313" key="8">
    <source>
        <dbReference type="Proteomes" id="UP000267858"/>
    </source>
</evidence>
<reference evidence="6" key="2">
    <citation type="submission" date="2018-07" db="EMBL/GenBank/DDBJ databases">
        <authorList>
            <consortium name="NCBI Pathogen Detection Project"/>
        </authorList>
    </citation>
    <scope>NUCLEOTIDE SEQUENCE</scope>
    <source>
        <strain evidence="6">12-2127</strain>
    </source>
</reference>
<dbReference type="EMBL" id="LR134141">
    <property type="protein sequence ID" value="VEA05645.1"/>
    <property type="molecule type" value="Genomic_DNA"/>
</dbReference>
<dbReference type="InterPro" id="IPR000259">
    <property type="entry name" value="Adhesion_dom_fimbrial"/>
</dbReference>
<proteinExistence type="inferred from homology"/>